<keyword evidence="2" id="KW-1185">Reference proteome</keyword>
<evidence type="ECO:0000313" key="1">
    <source>
        <dbReference type="EMBL" id="GBO17777.1"/>
    </source>
</evidence>
<dbReference type="Proteomes" id="UP000499080">
    <property type="component" value="Unassembled WGS sequence"/>
</dbReference>
<reference evidence="1 2" key="1">
    <citation type="journal article" date="2019" name="Sci. Rep.">
        <title>Orb-weaving spider Araneus ventricosus genome elucidates the spidroin gene catalogue.</title>
        <authorList>
            <person name="Kono N."/>
            <person name="Nakamura H."/>
            <person name="Ohtoshi R."/>
            <person name="Moran D.A.P."/>
            <person name="Shinohara A."/>
            <person name="Yoshida Y."/>
            <person name="Fujiwara M."/>
            <person name="Mori M."/>
            <person name="Tomita M."/>
            <person name="Arakawa K."/>
        </authorList>
    </citation>
    <scope>NUCLEOTIDE SEQUENCE [LARGE SCALE GENOMIC DNA]</scope>
</reference>
<gene>
    <name evidence="1" type="ORF">AVEN_59180_1</name>
</gene>
<name>A0A4Y2V1Z5_ARAVE</name>
<accession>A0A4Y2V1Z5</accession>
<organism evidence="1 2">
    <name type="scientific">Araneus ventricosus</name>
    <name type="common">Orbweaver spider</name>
    <name type="synonym">Epeira ventricosa</name>
    <dbReference type="NCBI Taxonomy" id="182803"/>
    <lineage>
        <taxon>Eukaryota</taxon>
        <taxon>Metazoa</taxon>
        <taxon>Ecdysozoa</taxon>
        <taxon>Arthropoda</taxon>
        <taxon>Chelicerata</taxon>
        <taxon>Arachnida</taxon>
        <taxon>Araneae</taxon>
        <taxon>Araneomorphae</taxon>
        <taxon>Entelegynae</taxon>
        <taxon>Araneoidea</taxon>
        <taxon>Araneidae</taxon>
        <taxon>Araneus</taxon>
    </lineage>
</organism>
<proteinExistence type="predicted"/>
<protein>
    <submittedName>
        <fullName evidence="1">Uncharacterized protein</fullName>
    </submittedName>
</protein>
<sequence length="86" mass="9682">MQVQSLRFPTSASSIFLGEPRTSSPPPYTHVATPAGVDLWLGTPSGAVDIQPSAPQRSNSHRFFSFWCGRIYVEWRAHKCQPRTFF</sequence>
<dbReference type="AlphaFoldDB" id="A0A4Y2V1Z5"/>
<evidence type="ECO:0000313" key="2">
    <source>
        <dbReference type="Proteomes" id="UP000499080"/>
    </source>
</evidence>
<comment type="caution">
    <text evidence="1">The sequence shown here is derived from an EMBL/GenBank/DDBJ whole genome shotgun (WGS) entry which is preliminary data.</text>
</comment>
<dbReference type="EMBL" id="BGPR01041503">
    <property type="protein sequence ID" value="GBO17777.1"/>
    <property type="molecule type" value="Genomic_DNA"/>
</dbReference>